<dbReference type="OrthoDB" id="690068at2759"/>
<dbReference type="PANTHER" id="PTHR46266:SF4">
    <property type="entry name" value="TRANSCRIPTION FACTOR TT8"/>
    <property type="match status" value="1"/>
</dbReference>
<feature type="compositionally biased region" description="Polar residues" evidence="1">
    <location>
        <begin position="395"/>
        <end position="404"/>
    </location>
</feature>
<evidence type="ECO:0000313" key="4">
    <source>
        <dbReference type="Proteomes" id="UP001150907"/>
    </source>
</evidence>
<dbReference type="InterPro" id="IPR011598">
    <property type="entry name" value="bHLH_dom"/>
</dbReference>
<feature type="compositionally biased region" description="Low complexity" evidence="1">
    <location>
        <begin position="240"/>
        <end position="254"/>
    </location>
</feature>
<proteinExistence type="predicted"/>
<evidence type="ECO:0000259" key="2">
    <source>
        <dbReference type="PROSITE" id="PS50888"/>
    </source>
</evidence>
<feature type="region of interest" description="Disordered" evidence="1">
    <location>
        <begin position="106"/>
        <end position="134"/>
    </location>
</feature>
<feature type="region of interest" description="Disordered" evidence="1">
    <location>
        <begin position="1"/>
        <end position="60"/>
    </location>
</feature>
<name>A0A9W8BJD0_9FUNG</name>
<keyword evidence="4" id="KW-1185">Reference proteome</keyword>
<accession>A0A9W8BJD0</accession>
<feature type="compositionally biased region" description="Low complexity" evidence="1">
    <location>
        <begin position="358"/>
        <end position="369"/>
    </location>
</feature>
<dbReference type="GO" id="GO:0046983">
    <property type="term" value="F:protein dimerization activity"/>
    <property type="evidence" value="ECO:0007669"/>
    <property type="project" value="InterPro"/>
</dbReference>
<dbReference type="Pfam" id="PF00010">
    <property type="entry name" value="HLH"/>
    <property type="match status" value="1"/>
</dbReference>
<feature type="region of interest" description="Disordered" evidence="1">
    <location>
        <begin position="343"/>
        <end position="404"/>
    </location>
</feature>
<comment type="caution">
    <text evidence="3">The sequence shown here is derived from an EMBL/GenBank/DDBJ whole genome shotgun (WGS) entry which is preliminary data.</text>
</comment>
<evidence type="ECO:0000256" key="1">
    <source>
        <dbReference type="SAM" id="MobiDB-lite"/>
    </source>
</evidence>
<feature type="domain" description="BHLH" evidence="2">
    <location>
        <begin position="122"/>
        <end position="174"/>
    </location>
</feature>
<feature type="compositionally biased region" description="Basic and acidic residues" evidence="1">
    <location>
        <begin position="381"/>
        <end position="393"/>
    </location>
</feature>
<dbReference type="SUPFAM" id="SSF47459">
    <property type="entry name" value="HLH, helix-loop-helix DNA-binding domain"/>
    <property type="match status" value="1"/>
</dbReference>
<dbReference type="PANTHER" id="PTHR46266">
    <property type="entry name" value="TRANSCRIPTION FACTOR TT8"/>
    <property type="match status" value="1"/>
</dbReference>
<feature type="compositionally biased region" description="Basic and acidic residues" evidence="1">
    <location>
        <begin position="176"/>
        <end position="189"/>
    </location>
</feature>
<dbReference type="PROSITE" id="PS50888">
    <property type="entry name" value="BHLH"/>
    <property type="match status" value="1"/>
</dbReference>
<dbReference type="Proteomes" id="UP001150907">
    <property type="component" value="Unassembled WGS sequence"/>
</dbReference>
<dbReference type="EMBL" id="JANBQF010000237">
    <property type="protein sequence ID" value="KAJ2003228.1"/>
    <property type="molecule type" value="Genomic_DNA"/>
</dbReference>
<dbReference type="CDD" id="cd00083">
    <property type="entry name" value="bHLH_SF"/>
    <property type="match status" value="1"/>
</dbReference>
<reference evidence="3" key="1">
    <citation type="submission" date="2022-07" db="EMBL/GenBank/DDBJ databases">
        <title>Phylogenomic reconstructions and comparative analyses of Kickxellomycotina fungi.</title>
        <authorList>
            <person name="Reynolds N.K."/>
            <person name="Stajich J.E."/>
            <person name="Barry K."/>
            <person name="Grigoriev I.V."/>
            <person name="Crous P."/>
            <person name="Smith M.E."/>
        </authorList>
    </citation>
    <scope>NUCLEOTIDE SEQUENCE</scope>
    <source>
        <strain evidence="3">IMI 214461</strain>
    </source>
</reference>
<evidence type="ECO:0000313" key="3">
    <source>
        <dbReference type="EMBL" id="KAJ2003228.1"/>
    </source>
</evidence>
<dbReference type="InterPro" id="IPR036638">
    <property type="entry name" value="HLH_DNA-bd_sf"/>
</dbReference>
<organism evidence="3 4">
    <name type="scientific">Coemansia thaxteri</name>
    <dbReference type="NCBI Taxonomy" id="2663907"/>
    <lineage>
        <taxon>Eukaryota</taxon>
        <taxon>Fungi</taxon>
        <taxon>Fungi incertae sedis</taxon>
        <taxon>Zoopagomycota</taxon>
        <taxon>Kickxellomycotina</taxon>
        <taxon>Kickxellomycetes</taxon>
        <taxon>Kickxellales</taxon>
        <taxon>Kickxellaceae</taxon>
        <taxon>Coemansia</taxon>
    </lineage>
</organism>
<sequence>MSYVSSHRSSLVRSTGQPHQPPAPTSPGAYPHHATGPFHGQYMHSPAYAEGAPHQPATSAHGVYPQYYQEPPAAVGYDDRTHHHASGAMIAEVGSWAATAASSGTFHPGSMAAGNAEEREQKRRVSHSAMERRRRERTNNIISELRGLIPWLRDEARLQKLEVLEQCVCYIKELQKKDRAQKAGSRHDQPAAPSADELRPAAKRQRRESSLSRGSAGSHDEDADSHLSGDCDDVDDSSSVHRVSFSSPLPSPSSQNRRREQRGSAVTPTHAAAAPLSFSRASAGSTTAARSLSPAVHAAAAAAPLPLYSAACPPLLPGSRRGSVGDMPCGYWGSAHAGADDHHSLDALPGNVPDLVPSSASSASSKASSTVSTIPPSRAPQHREQPAAEKEYPQVKSSIGFLTS</sequence>
<dbReference type="AlphaFoldDB" id="A0A9W8BJD0"/>
<dbReference type="Gene3D" id="4.10.280.10">
    <property type="entry name" value="Helix-loop-helix DNA-binding domain"/>
    <property type="match status" value="1"/>
</dbReference>
<feature type="region of interest" description="Disordered" evidence="1">
    <location>
        <begin position="176"/>
        <end position="273"/>
    </location>
</feature>
<dbReference type="SMART" id="SM00353">
    <property type="entry name" value="HLH"/>
    <property type="match status" value="1"/>
</dbReference>
<feature type="compositionally biased region" description="Basic and acidic residues" evidence="1">
    <location>
        <begin position="218"/>
        <end position="229"/>
    </location>
</feature>
<protein>
    <recommendedName>
        <fullName evidence="2">BHLH domain-containing protein</fullName>
    </recommendedName>
</protein>
<gene>
    <name evidence="3" type="ORF">H4R26_003185</name>
</gene>
<feature type="compositionally biased region" description="Basic and acidic residues" evidence="1">
    <location>
        <begin position="116"/>
        <end position="133"/>
    </location>
</feature>
<feature type="compositionally biased region" description="Polar residues" evidence="1">
    <location>
        <begin position="1"/>
        <end position="18"/>
    </location>
</feature>